<dbReference type="SUPFAM" id="SSF55550">
    <property type="entry name" value="SH2 domain"/>
    <property type="match status" value="1"/>
</dbReference>
<dbReference type="Proteomes" id="UP001108240">
    <property type="component" value="Unplaced"/>
</dbReference>
<proteinExistence type="predicted"/>
<dbReference type="Ensembl" id="ENSCCRT00000193146.1">
    <property type="protein sequence ID" value="ENSCCRP00000158838.1"/>
    <property type="gene ID" value="ENSCCRG00000054166.1"/>
</dbReference>
<dbReference type="InterPro" id="IPR036860">
    <property type="entry name" value="SH2_dom_sf"/>
</dbReference>
<dbReference type="OMA" id="THREPCY"/>
<feature type="domain" description="SH2" evidence="3">
    <location>
        <begin position="45"/>
        <end position="155"/>
    </location>
</feature>
<dbReference type="AlphaFoldDB" id="A0A9J8BQR7"/>
<dbReference type="Gene3D" id="3.30.505.10">
    <property type="entry name" value="SH2 domain"/>
    <property type="match status" value="1"/>
</dbReference>
<dbReference type="GO" id="GO:0005737">
    <property type="term" value="C:cytoplasm"/>
    <property type="evidence" value="ECO:0007669"/>
    <property type="project" value="UniProtKB-ARBA"/>
</dbReference>
<evidence type="ECO:0000256" key="1">
    <source>
        <dbReference type="ARBA" id="ARBA00022999"/>
    </source>
</evidence>
<dbReference type="PANTHER" id="PTHR14098">
    <property type="entry name" value="SH2 DOMAIN CONTAINING PROTEIN"/>
    <property type="match status" value="1"/>
</dbReference>
<evidence type="ECO:0000313" key="5">
    <source>
        <dbReference type="Proteomes" id="UP001108240"/>
    </source>
</evidence>
<sequence>MPCALFSIIEAIKCVFCCNNKSEHLLVHSVKADCFLCTQDMDPRWYVGQMSRAEAEVSLRQMNRDGTFLVRDSSKGCTEQPYTLMVLHQQKVYNIQIRFLGNSDGYSLGTGLNGVENFSSVMDMVMHHMNTPLILIDGMERGGGLHRQCCLMHPAVSNRL</sequence>
<evidence type="ECO:0000256" key="2">
    <source>
        <dbReference type="PROSITE-ProRule" id="PRU00191"/>
    </source>
</evidence>
<dbReference type="InterPro" id="IPR051751">
    <property type="entry name" value="Immunoreceptor_sig_adapters"/>
</dbReference>
<reference evidence="4" key="2">
    <citation type="submission" date="2025-09" db="UniProtKB">
        <authorList>
            <consortium name="Ensembl"/>
        </authorList>
    </citation>
    <scope>IDENTIFICATION</scope>
</reference>
<accession>A0A9J8BQR7</accession>
<dbReference type="PANTHER" id="PTHR14098:SF1">
    <property type="entry name" value="LYMPHOCYTE CYTOSOLIC PROTEIN 2"/>
    <property type="match status" value="1"/>
</dbReference>
<protein>
    <submittedName>
        <fullName evidence="4">Lymphocyte cytosolic protein 2b</fullName>
    </submittedName>
</protein>
<name>A0A9J8BQR7_CYPCA</name>
<dbReference type="PRINTS" id="PR00401">
    <property type="entry name" value="SH2DOMAIN"/>
</dbReference>
<dbReference type="GO" id="GO:0007169">
    <property type="term" value="P:cell surface receptor protein tyrosine kinase signaling pathway"/>
    <property type="evidence" value="ECO:0007669"/>
    <property type="project" value="TreeGrafter"/>
</dbReference>
<reference evidence="4" key="1">
    <citation type="submission" date="2025-08" db="UniProtKB">
        <authorList>
            <consortium name="Ensembl"/>
        </authorList>
    </citation>
    <scope>IDENTIFICATION</scope>
</reference>
<dbReference type="GO" id="GO:0035556">
    <property type="term" value="P:intracellular signal transduction"/>
    <property type="evidence" value="ECO:0007669"/>
    <property type="project" value="TreeGrafter"/>
</dbReference>
<dbReference type="PROSITE" id="PS50001">
    <property type="entry name" value="SH2"/>
    <property type="match status" value="1"/>
</dbReference>
<evidence type="ECO:0000259" key="3">
    <source>
        <dbReference type="PROSITE" id="PS50001"/>
    </source>
</evidence>
<keyword evidence="1 2" id="KW-0727">SH2 domain</keyword>
<keyword evidence="5" id="KW-1185">Reference proteome</keyword>
<dbReference type="InterPro" id="IPR000980">
    <property type="entry name" value="SH2"/>
</dbReference>
<dbReference type="FunFam" id="3.30.505.10:FF:000016">
    <property type="entry name" value="B-cell linker protein isoform 2"/>
    <property type="match status" value="1"/>
</dbReference>
<organism evidence="4 5">
    <name type="scientific">Cyprinus carpio carpio</name>
    <dbReference type="NCBI Taxonomy" id="630221"/>
    <lineage>
        <taxon>Eukaryota</taxon>
        <taxon>Metazoa</taxon>
        <taxon>Chordata</taxon>
        <taxon>Craniata</taxon>
        <taxon>Vertebrata</taxon>
        <taxon>Euteleostomi</taxon>
        <taxon>Actinopterygii</taxon>
        <taxon>Neopterygii</taxon>
        <taxon>Teleostei</taxon>
        <taxon>Ostariophysi</taxon>
        <taxon>Cypriniformes</taxon>
        <taxon>Cyprinidae</taxon>
        <taxon>Cyprininae</taxon>
        <taxon>Cyprinus</taxon>
    </lineage>
</organism>
<evidence type="ECO:0000313" key="4">
    <source>
        <dbReference type="Ensembl" id="ENSCCRP00000158838.1"/>
    </source>
</evidence>
<dbReference type="GeneTree" id="ENSGT00940000156835"/>
<dbReference type="Pfam" id="PF00017">
    <property type="entry name" value="SH2"/>
    <property type="match status" value="1"/>
</dbReference>
<dbReference type="SMART" id="SM00252">
    <property type="entry name" value="SH2"/>
    <property type="match status" value="1"/>
</dbReference>